<feature type="transmembrane region" description="Helical" evidence="2">
    <location>
        <begin position="144"/>
        <end position="166"/>
    </location>
</feature>
<feature type="compositionally biased region" description="Low complexity" evidence="1">
    <location>
        <begin position="11"/>
        <end position="21"/>
    </location>
</feature>
<name>A0ABY5JZN9_9CELL</name>
<feature type="compositionally biased region" description="Basic and acidic residues" evidence="1">
    <location>
        <begin position="80"/>
        <end position="91"/>
    </location>
</feature>
<feature type="transmembrane region" description="Helical" evidence="2">
    <location>
        <begin position="172"/>
        <end position="190"/>
    </location>
</feature>
<evidence type="ECO:0000313" key="3">
    <source>
        <dbReference type="EMBL" id="UUI63657.1"/>
    </source>
</evidence>
<proteinExistence type="predicted"/>
<evidence type="ECO:0000313" key="4">
    <source>
        <dbReference type="Proteomes" id="UP001317322"/>
    </source>
</evidence>
<organism evidence="3 4">
    <name type="scientific">Cellulomonas wangsupingiae</name>
    <dbReference type="NCBI Taxonomy" id="2968085"/>
    <lineage>
        <taxon>Bacteria</taxon>
        <taxon>Bacillati</taxon>
        <taxon>Actinomycetota</taxon>
        <taxon>Actinomycetes</taxon>
        <taxon>Micrococcales</taxon>
        <taxon>Cellulomonadaceae</taxon>
        <taxon>Cellulomonas</taxon>
    </lineage>
</organism>
<dbReference type="Proteomes" id="UP001317322">
    <property type="component" value="Chromosome"/>
</dbReference>
<evidence type="ECO:0000256" key="2">
    <source>
        <dbReference type="SAM" id="Phobius"/>
    </source>
</evidence>
<keyword evidence="4" id="KW-1185">Reference proteome</keyword>
<dbReference type="RefSeq" id="WP_227563198.1">
    <property type="nucleotide sequence ID" value="NZ_CP101989.1"/>
</dbReference>
<evidence type="ECO:0000256" key="1">
    <source>
        <dbReference type="SAM" id="MobiDB-lite"/>
    </source>
</evidence>
<keyword evidence="2" id="KW-1133">Transmembrane helix</keyword>
<gene>
    <name evidence="3" type="ORF">NP075_10905</name>
</gene>
<accession>A0ABY5JZN9</accession>
<sequence length="206" mass="21421">MDARPDDDAGADGTNGAHGAPGTPGGTPDEQQAAADEGTAARSDDRPASHPDPAPAPGDDEVWASIVARLSDVGTDPEPPPERRVLRRATDDDVPDAADDVPAVVPVGRDWDGTSQYDTAEDAVDDLEHFVPADPGPVLGGDPLLTLAWCATAGVPLFMLVVVVAWQDAPTILVRTAAVVFVVAVAVLVWRMPQRREPSDDDGAVV</sequence>
<protein>
    <recommendedName>
        <fullName evidence="5">DUF3040 domain-containing protein</fullName>
    </recommendedName>
</protein>
<feature type="region of interest" description="Disordered" evidence="1">
    <location>
        <begin position="1"/>
        <end position="101"/>
    </location>
</feature>
<keyword evidence="2" id="KW-0472">Membrane</keyword>
<keyword evidence="2" id="KW-0812">Transmembrane</keyword>
<evidence type="ECO:0008006" key="5">
    <source>
        <dbReference type="Google" id="ProtNLM"/>
    </source>
</evidence>
<dbReference type="EMBL" id="CP101989">
    <property type="protein sequence ID" value="UUI63657.1"/>
    <property type="molecule type" value="Genomic_DNA"/>
</dbReference>
<reference evidence="3 4" key="1">
    <citation type="submission" date="2022-07" db="EMBL/GenBank/DDBJ databases">
        <title>Novel species in genus cellulomonas.</title>
        <authorList>
            <person name="Ye L."/>
        </authorList>
    </citation>
    <scope>NUCLEOTIDE SEQUENCE [LARGE SCALE GENOMIC DNA]</scope>
    <source>
        <strain evidence="4">zg-Y908</strain>
    </source>
</reference>